<dbReference type="PANTHER" id="PTHR44215">
    <property type="entry name" value="WD REPEAT-CONTAINING PROTEIN 75"/>
    <property type="match status" value="1"/>
</dbReference>
<evidence type="ECO:0000256" key="3">
    <source>
        <dbReference type="ARBA" id="ARBA00022552"/>
    </source>
</evidence>
<dbReference type="AlphaFoldDB" id="A0AAD9Z1Y1"/>
<dbReference type="InterPro" id="IPR001680">
    <property type="entry name" value="WD40_rpt"/>
</dbReference>
<feature type="compositionally biased region" description="Basic residues" evidence="9">
    <location>
        <begin position="245"/>
        <end position="259"/>
    </location>
</feature>
<evidence type="ECO:0000256" key="9">
    <source>
        <dbReference type="SAM" id="MobiDB-lite"/>
    </source>
</evidence>
<protein>
    <recommendedName>
        <fullName evidence="12">WD40 repeat-like protein</fullName>
    </recommendedName>
</protein>
<accession>A0AAD9Z1Y1</accession>
<dbReference type="GO" id="GO:0003723">
    <property type="term" value="F:RNA binding"/>
    <property type="evidence" value="ECO:0007669"/>
    <property type="project" value="InterPro"/>
</dbReference>
<evidence type="ECO:0000256" key="4">
    <source>
        <dbReference type="ARBA" id="ARBA00022574"/>
    </source>
</evidence>
<evidence type="ECO:0000313" key="11">
    <source>
        <dbReference type="Proteomes" id="UP001276659"/>
    </source>
</evidence>
<evidence type="ECO:0000256" key="5">
    <source>
        <dbReference type="ARBA" id="ARBA00022737"/>
    </source>
</evidence>
<dbReference type="GO" id="GO:0006364">
    <property type="term" value="P:rRNA processing"/>
    <property type="evidence" value="ECO:0007669"/>
    <property type="project" value="UniProtKB-KW"/>
</dbReference>
<dbReference type="SUPFAM" id="SSF69322">
    <property type="entry name" value="Tricorn protease domain 2"/>
    <property type="match status" value="1"/>
</dbReference>
<evidence type="ECO:0000256" key="6">
    <source>
        <dbReference type="ARBA" id="ARBA00023163"/>
    </source>
</evidence>
<feature type="region of interest" description="Disordered" evidence="9">
    <location>
        <begin position="1"/>
        <end position="272"/>
    </location>
</feature>
<dbReference type="CDD" id="cd23952">
    <property type="entry name" value="Utp17_CTD"/>
    <property type="match status" value="1"/>
</dbReference>
<evidence type="ECO:0000313" key="10">
    <source>
        <dbReference type="EMBL" id="KAK3168472.1"/>
    </source>
</evidence>
<dbReference type="Gene3D" id="2.130.10.10">
    <property type="entry name" value="YVTN repeat-like/Quinoprotein amine dehydrogenase"/>
    <property type="match status" value="3"/>
</dbReference>
<dbReference type="SMART" id="SM00320">
    <property type="entry name" value="WD40"/>
    <property type="match status" value="4"/>
</dbReference>
<feature type="compositionally biased region" description="Basic residues" evidence="9">
    <location>
        <begin position="63"/>
        <end position="77"/>
    </location>
</feature>
<dbReference type="InterPro" id="IPR036322">
    <property type="entry name" value="WD40_repeat_dom_sf"/>
</dbReference>
<evidence type="ECO:0000256" key="2">
    <source>
        <dbReference type="ARBA" id="ARBA00022517"/>
    </source>
</evidence>
<feature type="compositionally biased region" description="Basic and acidic residues" evidence="9">
    <location>
        <begin position="103"/>
        <end position="115"/>
    </location>
</feature>
<comment type="subcellular location">
    <subcellularLocation>
        <location evidence="1">Nucleus</location>
        <location evidence="1">Nucleolus</location>
    </subcellularLocation>
</comment>
<dbReference type="GO" id="GO:0045943">
    <property type="term" value="P:positive regulation of transcription by RNA polymerase I"/>
    <property type="evidence" value="ECO:0007669"/>
    <property type="project" value="InterPro"/>
</dbReference>
<keyword evidence="6" id="KW-0804">Transcription</keyword>
<keyword evidence="5" id="KW-0677">Repeat</keyword>
<name>A0AAD9Z1Y1_9LECA</name>
<feature type="repeat" description="WD" evidence="8">
    <location>
        <begin position="534"/>
        <end position="575"/>
    </location>
</feature>
<evidence type="ECO:0008006" key="12">
    <source>
        <dbReference type="Google" id="ProtNLM"/>
    </source>
</evidence>
<proteinExistence type="predicted"/>
<feature type="compositionally biased region" description="Basic and acidic residues" evidence="9">
    <location>
        <begin position="181"/>
        <end position="217"/>
    </location>
</feature>
<keyword evidence="2" id="KW-0690">Ribosome biogenesis</keyword>
<dbReference type="PROSITE" id="PS50294">
    <property type="entry name" value="WD_REPEATS_REGION"/>
    <property type="match status" value="1"/>
</dbReference>
<organism evidence="10 11">
    <name type="scientific">Lepraria neglecta</name>
    <dbReference type="NCBI Taxonomy" id="209136"/>
    <lineage>
        <taxon>Eukaryota</taxon>
        <taxon>Fungi</taxon>
        <taxon>Dikarya</taxon>
        <taxon>Ascomycota</taxon>
        <taxon>Pezizomycotina</taxon>
        <taxon>Lecanoromycetes</taxon>
        <taxon>OSLEUM clade</taxon>
        <taxon>Lecanoromycetidae</taxon>
        <taxon>Lecanorales</taxon>
        <taxon>Lecanorineae</taxon>
        <taxon>Stereocaulaceae</taxon>
        <taxon>Lepraria</taxon>
    </lineage>
</organism>
<dbReference type="GO" id="GO:2000234">
    <property type="term" value="P:positive regulation of rRNA processing"/>
    <property type="evidence" value="ECO:0007669"/>
    <property type="project" value="TreeGrafter"/>
</dbReference>
<keyword evidence="11" id="KW-1185">Reference proteome</keyword>
<dbReference type="SUPFAM" id="SSF50978">
    <property type="entry name" value="WD40 repeat-like"/>
    <property type="match status" value="1"/>
</dbReference>
<dbReference type="InterPro" id="IPR053826">
    <property type="entry name" value="WDR75"/>
</dbReference>
<feature type="compositionally biased region" description="Basic and acidic residues" evidence="9">
    <location>
        <begin position="1"/>
        <end position="16"/>
    </location>
</feature>
<dbReference type="EMBL" id="JASNWA010000010">
    <property type="protein sequence ID" value="KAK3168472.1"/>
    <property type="molecule type" value="Genomic_DNA"/>
</dbReference>
<dbReference type="PROSITE" id="PS50082">
    <property type="entry name" value="WD_REPEATS_2"/>
    <property type="match status" value="1"/>
</dbReference>
<gene>
    <name evidence="10" type="ORF">OEA41_004920</name>
</gene>
<keyword evidence="3" id="KW-0698">rRNA processing</keyword>
<evidence type="ECO:0000256" key="1">
    <source>
        <dbReference type="ARBA" id="ARBA00004604"/>
    </source>
</evidence>
<keyword evidence="7" id="KW-0539">Nucleus</keyword>
<dbReference type="InterPro" id="IPR015943">
    <property type="entry name" value="WD40/YVTN_repeat-like_dom_sf"/>
</dbReference>
<feature type="compositionally biased region" description="Basic residues" evidence="9">
    <location>
        <begin position="159"/>
        <end position="169"/>
    </location>
</feature>
<dbReference type="PANTHER" id="PTHR44215:SF1">
    <property type="entry name" value="WD REPEAT-CONTAINING PROTEIN 75"/>
    <property type="match status" value="1"/>
</dbReference>
<comment type="caution">
    <text evidence="10">The sequence shown here is derived from an EMBL/GenBank/DDBJ whole genome shotgun (WGS) entry which is preliminary data.</text>
</comment>
<keyword evidence="4 8" id="KW-0853">WD repeat</keyword>
<reference evidence="10" key="1">
    <citation type="submission" date="2022-11" db="EMBL/GenBank/DDBJ databases">
        <title>Chromosomal genome sequence assembly and mating type (MAT) locus characterization of the leprose asexual lichenized fungus Lepraria neglecta (Nyl.) Erichsen.</title>
        <authorList>
            <person name="Allen J.L."/>
            <person name="Pfeffer B."/>
        </authorList>
    </citation>
    <scope>NUCLEOTIDE SEQUENCE</scope>
    <source>
        <strain evidence="10">Allen 5258</strain>
    </source>
</reference>
<evidence type="ECO:0000256" key="7">
    <source>
        <dbReference type="ARBA" id="ARBA00023242"/>
    </source>
</evidence>
<dbReference type="Pfam" id="PF23869">
    <property type="entry name" value="Beta-prop_WDR75_1st"/>
    <property type="match status" value="1"/>
</dbReference>
<dbReference type="Proteomes" id="UP001276659">
    <property type="component" value="Unassembled WGS sequence"/>
</dbReference>
<sequence length="1148" mass="127609">MSKRKLGTEEPELNRDRRQRVKKQKTSYEENFEVDEPRDTPSETSQINGASEKPVTGGEAGKNARKRARKKLKRAQRQGKTLEKSLQEQDEAENTEEMAGGELQERDRSKEESNRTKRRQMKKARKEEALEDGPQGQDEVEIGDKLAGTEPMVKERSEKKRRKEQRKQREKWSQAQAGMGDGDKTAGVELVERAKPKKNWGKEQRRALKRARKEEQALGKGPQEPVQNGNENQLAGEELVEKDKSRKQRREEKRKHKNKGKDLETLNEGPAWKLSDPVGGHMLDLDPRFSQDENAAVAVYSTSTSLLIRQLRIKKADSISGFAFSSENPSHIYISTVSGTIEKWDWVEGTRIGHWTLSSSIYSLVTSTRGPEESTSDLVYTVDRKDGDPWLISAHRLAGGEDTANSDVATLLKYEEPISSVEVLEGGRIIVATSESQLILGYCKNLNMPKLRDISYVWRVVKCPEWVAGFDVRIRHRMSQNQAEKKGMASEAVDIAVGGLKGSIHIYEDLLNKLILSERPTSKDSSKDITSRRLHWHRNSVLTIKWSLDGNYLISGGQETTLVLWQLETGQKQKLPHLGAPIESIVVSPSGSSYSVRLADNSAMILSTSELKPTFSITGIQTPSAIQSNRVELPFTPTVDAPVQDIKAAQRLRYPACISLGHLLLAVPPSVTSRQDSTTPQNSSYLQTFDIGGGQHLSRQALTRTKVTDLNMGPESNTIEEPNITHIQASADGQWLATADEWMPPKRDLAPLAFNQKRVVEEQIFRQEVYLKFWSWKDETKTWDLVSRIDNPHASQAGNPYDQGRVLELASDPSTPAFATIGEDGIVKTWRPAIRRRHGLEVRSKDGISLTTWHCKHTVSLESAEPITQKSPQGAKLTYSQDGSVLAAGLQSSTPSPIYLIDACSGEIRSVQTGLYSGPLLGLGIINKYLITLAHEICVWDLVTDERQYGIHLKSHGLSLDKQLGLTHLAVDSQNSLFAIAVPELGQGTNATTTLKSQIAIFNPMDASPLFLTSLRNTITNLLPATRRKGFYAIDSAAEVRTLTTNQAGHSLSMTLPEDEKTTSRGLNDIFGDGQSMTALEHGAGKHAGLLTSKFDHVTREPRVQEEDAVVVSSDRLAEIFDVGPAYALPPVTELFEQVASLYIGRVR</sequence>
<dbReference type="GO" id="GO:0032040">
    <property type="term" value="C:small-subunit processome"/>
    <property type="evidence" value="ECO:0007669"/>
    <property type="project" value="InterPro"/>
</dbReference>
<evidence type="ECO:0000256" key="8">
    <source>
        <dbReference type="PROSITE-ProRule" id="PRU00221"/>
    </source>
</evidence>